<evidence type="ECO:0000256" key="6">
    <source>
        <dbReference type="ARBA" id="ARBA00022771"/>
    </source>
</evidence>
<comment type="similarity">
    <text evidence="2">Belongs to the ZC3H12 family.</text>
</comment>
<dbReference type="InterPro" id="IPR021869">
    <property type="entry name" value="RNase_Zc3h12_NYN"/>
</dbReference>
<dbReference type="Proteomes" id="UP000031443">
    <property type="component" value="Unassembled WGS sequence"/>
</dbReference>
<evidence type="ECO:0000256" key="8">
    <source>
        <dbReference type="ARBA" id="ARBA00022833"/>
    </source>
</evidence>
<proteinExistence type="inferred from homology"/>
<dbReference type="EMBL" id="KB530910">
    <property type="protein sequence ID" value="EMP34872.1"/>
    <property type="molecule type" value="Genomic_DNA"/>
</dbReference>
<dbReference type="PROSITE" id="PS50103">
    <property type="entry name" value="ZF_C3H1"/>
    <property type="match status" value="1"/>
</dbReference>
<gene>
    <name evidence="13" type="ORF">UY3_07906</name>
</gene>
<evidence type="ECO:0000256" key="3">
    <source>
        <dbReference type="ARBA" id="ARBA00022722"/>
    </source>
</evidence>
<dbReference type="Pfam" id="PF18039">
    <property type="entry name" value="UBA_6"/>
    <property type="match status" value="1"/>
</dbReference>
<evidence type="ECO:0000256" key="11">
    <source>
        <dbReference type="SAM" id="MobiDB-lite"/>
    </source>
</evidence>
<dbReference type="AlphaFoldDB" id="M7C366"/>
<dbReference type="GO" id="GO:0016787">
    <property type="term" value="F:hydrolase activity"/>
    <property type="evidence" value="ECO:0007669"/>
    <property type="project" value="UniProtKB-KW"/>
</dbReference>
<dbReference type="PANTHER" id="PTHR12876:SF10">
    <property type="entry name" value="ENDORIBONUCLEASE ZC3H12A"/>
    <property type="match status" value="1"/>
</dbReference>
<dbReference type="GO" id="GO:0005634">
    <property type="term" value="C:nucleus"/>
    <property type="evidence" value="ECO:0007669"/>
    <property type="project" value="TreeGrafter"/>
</dbReference>
<keyword evidence="7" id="KW-0378">Hydrolase</keyword>
<dbReference type="GO" id="GO:0008270">
    <property type="term" value="F:zinc ion binding"/>
    <property type="evidence" value="ECO:0007669"/>
    <property type="project" value="UniProtKB-KW"/>
</dbReference>
<dbReference type="Pfam" id="PF11977">
    <property type="entry name" value="RNase_Zc3h12a"/>
    <property type="match status" value="1"/>
</dbReference>
<dbReference type="InterPro" id="IPR040546">
    <property type="entry name" value="Rege-1_UBA-like"/>
</dbReference>
<feature type="compositionally biased region" description="Polar residues" evidence="11">
    <location>
        <begin position="518"/>
        <end position="532"/>
    </location>
</feature>
<evidence type="ECO:0000256" key="7">
    <source>
        <dbReference type="ARBA" id="ARBA00022801"/>
    </source>
</evidence>
<feature type="compositionally biased region" description="Basic and acidic residues" evidence="11">
    <location>
        <begin position="383"/>
        <end position="398"/>
    </location>
</feature>
<evidence type="ECO:0000256" key="1">
    <source>
        <dbReference type="ARBA" id="ARBA00001946"/>
    </source>
</evidence>
<dbReference type="Gene3D" id="3.40.50.11980">
    <property type="match status" value="1"/>
</dbReference>
<keyword evidence="9" id="KW-0460">Magnesium</keyword>
<feature type="compositionally biased region" description="Polar residues" evidence="11">
    <location>
        <begin position="352"/>
        <end position="361"/>
    </location>
</feature>
<dbReference type="GO" id="GO:0061158">
    <property type="term" value="P:3'-UTR-mediated mRNA destabilization"/>
    <property type="evidence" value="ECO:0007669"/>
    <property type="project" value="TreeGrafter"/>
</dbReference>
<dbReference type="eggNOG" id="KOG3777">
    <property type="taxonomic scope" value="Eukaryota"/>
</dbReference>
<dbReference type="InterPro" id="IPR040757">
    <property type="entry name" value="Regnase_1/ZC3H12_C"/>
</dbReference>
<evidence type="ECO:0000313" key="13">
    <source>
        <dbReference type="EMBL" id="EMP34872.1"/>
    </source>
</evidence>
<dbReference type="FunFam" id="3.40.50.11980:FF:000001">
    <property type="entry name" value="ZC3H12A isoform 1"/>
    <property type="match status" value="1"/>
</dbReference>
<comment type="cofactor">
    <cofactor evidence="1">
        <name>Mg(2+)</name>
        <dbReference type="ChEBI" id="CHEBI:18420"/>
    </cofactor>
</comment>
<evidence type="ECO:0000256" key="2">
    <source>
        <dbReference type="ARBA" id="ARBA00010922"/>
    </source>
</evidence>
<feature type="region of interest" description="Disordered" evidence="11">
    <location>
        <begin position="347"/>
        <end position="414"/>
    </location>
</feature>
<evidence type="ECO:0000256" key="10">
    <source>
        <dbReference type="PROSITE-ProRule" id="PRU00723"/>
    </source>
</evidence>
<feature type="region of interest" description="Disordered" evidence="11">
    <location>
        <begin position="102"/>
        <end position="139"/>
    </location>
</feature>
<dbReference type="Pfam" id="PF18561">
    <property type="entry name" value="Regnase_1_C"/>
    <property type="match status" value="1"/>
</dbReference>
<organism evidence="13 14">
    <name type="scientific">Chelonia mydas</name>
    <name type="common">Green sea-turtle</name>
    <name type="synonym">Chelonia agassizi</name>
    <dbReference type="NCBI Taxonomy" id="8469"/>
    <lineage>
        <taxon>Eukaryota</taxon>
        <taxon>Metazoa</taxon>
        <taxon>Chordata</taxon>
        <taxon>Craniata</taxon>
        <taxon>Vertebrata</taxon>
        <taxon>Euteleostomi</taxon>
        <taxon>Archelosauria</taxon>
        <taxon>Testudinata</taxon>
        <taxon>Testudines</taxon>
        <taxon>Cryptodira</taxon>
        <taxon>Durocryptodira</taxon>
        <taxon>Americhelydia</taxon>
        <taxon>Chelonioidea</taxon>
        <taxon>Cheloniidae</taxon>
        <taxon>Chelonia</taxon>
    </lineage>
</organism>
<dbReference type="GO" id="GO:0003729">
    <property type="term" value="F:mRNA binding"/>
    <property type="evidence" value="ECO:0007669"/>
    <property type="project" value="TreeGrafter"/>
</dbReference>
<dbReference type="CDD" id="cd18729">
    <property type="entry name" value="PIN_Zc3h12-like"/>
    <property type="match status" value="1"/>
</dbReference>
<dbReference type="InterPro" id="IPR000571">
    <property type="entry name" value="Znf_CCCH"/>
</dbReference>
<protein>
    <submittedName>
        <fullName evidence="13">Ribonuclease ZC3H12A</fullName>
    </submittedName>
</protein>
<evidence type="ECO:0000313" key="14">
    <source>
        <dbReference type="Proteomes" id="UP000031443"/>
    </source>
</evidence>
<dbReference type="GO" id="GO:0036464">
    <property type="term" value="C:cytoplasmic ribonucleoprotein granule"/>
    <property type="evidence" value="ECO:0007669"/>
    <property type="project" value="TreeGrafter"/>
</dbReference>
<keyword evidence="14" id="KW-1185">Reference proteome</keyword>
<name>M7C366_CHEMY</name>
<keyword evidence="6 10" id="KW-0863">Zinc-finger</keyword>
<feature type="zinc finger region" description="C3H1-type" evidence="10">
    <location>
        <begin position="301"/>
        <end position="334"/>
    </location>
</feature>
<evidence type="ECO:0000259" key="12">
    <source>
        <dbReference type="PROSITE" id="PS50103"/>
    </source>
</evidence>
<evidence type="ECO:0000256" key="5">
    <source>
        <dbReference type="ARBA" id="ARBA00022759"/>
    </source>
</evidence>
<dbReference type="InterPro" id="IPR051101">
    <property type="entry name" value="ZC3H12/N4BP1_RNase_Reg"/>
</dbReference>
<keyword evidence="5" id="KW-0255">Endonuclease</keyword>
<reference evidence="14" key="1">
    <citation type="journal article" date="2013" name="Nat. Genet.">
        <title>The draft genomes of soft-shell turtle and green sea turtle yield insights into the development and evolution of the turtle-specific body plan.</title>
        <authorList>
            <person name="Wang Z."/>
            <person name="Pascual-Anaya J."/>
            <person name="Zadissa A."/>
            <person name="Li W."/>
            <person name="Niimura Y."/>
            <person name="Huang Z."/>
            <person name="Li C."/>
            <person name="White S."/>
            <person name="Xiong Z."/>
            <person name="Fang D."/>
            <person name="Wang B."/>
            <person name="Ming Y."/>
            <person name="Chen Y."/>
            <person name="Zheng Y."/>
            <person name="Kuraku S."/>
            <person name="Pignatelli M."/>
            <person name="Herrero J."/>
            <person name="Beal K."/>
            <person name="Nozawa M."/>
            <person name="Li Q."/>
            <person name="Wang J."/>
            <person name="Zhang H."/>
            <person name="Yu L."/>
            <person name="Shigenobu S."/>
            <person name="Wang J."/>
            <person name="Liu J."/>
            <person name="Flicek P."/>
            <person name="Searle S."/>
            <person name="Wang J."/>
            <person name="Kuratani S."/>
            <person name="Yin Y."/>
            <person name="Aken B."/>
            <person name="Zhang G."/>
            <person name="Irie N."/>
        </authorList>
    </citation>
    <scope>NUCLEOTIDE SEQUENCE [LARGE SCALE GENOMIC DNA]</scope>
</reference>
<sequence>MSSRDTSENDHLNLNCVLPAKGQSPTECEPFSMVDVVPQAAQERLRISEQDLMDSAEMQMKVDFFRKLGYSSEEIYIVLQKLGSNADTNTVLGELVKHGAAAADRETTDPPQEAVEAPLIPRGGVANKTPAPVPPLEEKEGSNLKPIVIDGSNVAMSHGNKEVFSCRGILLAVHWFWDRGHPDITVFVPSWRKEQPRPDVPITDQHILRDLEKKKILVFTPSRRVGGKRVVCYDDRFIVKLAYESDGIVVSNDTYRDLQNERPEWKKFIEERLLMYSFVNDKFMPPDDPLGRHGPSLENFLRKKPLVPEHKKQQCPYGKKCTYGIKCKFYHPERINQPQRSVADELRANARLSPTRSPTSTAKEEKRSRRPSQAEPLCSVSTDSDKGSVQKVSMERKSSAQKAKPSDSPLLIQGDCALGSVPSNNGSYRSSDWYQHPPPSPHMDSLSYISQEHLDSGIGSLENQMSEMWPCRSSAHCEHSPPEQMAVCSCSRQRPVYQHSPSGEQDTLGHYKHGSRKAVSSDTSYLPYSSENSLPRSSHSFPGYGVPVHLAGGGHYSIPNEYNTPARHLREYWSEPYQMPATSTRPSNIRDPHPLPRAPGPAYGDQCQWALPDRFAEERANVHVKLCGIFHPHLVDAVMSRFPQLLDPQRLAAEILTYKSQNPGAGYQSSSVLRSLDRAWPCCSAASRWSLYRHAPVAVTQAGPADEMLPVCFLVDAVVIPPVVEKEWAAFI</sequence>
<keyword evidence="3" id="KW-0540">Nuclease</keyword>
<keyword evidence="8 10" id="KW-0862">Zinc</keyword>
<dbReference type="GO" id="GO:0004521">
    <property type="term" value="F:RNA endonuclease activity"/>
    <property type="evidence" value="ECO:0007669"/>
    <property type="project" value="TreeGrafter"/>
</dbReference>
<keyword evidence="4 10" id="KW-0479">Metal-binding</keyword>
<feature type="region of interest" description="Disordered" evidence="11">
    <location>
        <begin position="497"/>
        <end position="532"/>
    </location>
</feature>
<dbReference type="STRING" id="8469.M7C366"/>
<dbReference type="PANTHER" id="PTHR12876">
    <property type="entry name" value="N4BP1-RELATED"/>
    <property type="match status" value="1"/>
</dbReference>
<feature type="domain" description="C3H1-type" evidence="12">
    <location>
        <begin position="301"/>
        <end position="334"/>
    </location>
</feature>
<evidence type="ECO:0000256" key="9">
    <source>
        <dbReference type="ARBA" id="ARBA00022842"/>
    </source>
</evidence>
<evidence type="ECO:0000256" key="4">
    <source>
        <dbReference type="ARBA" id="ARBA00022723"/>
    </source>
</evidence>
<accession>M7C366</accession>